<organism evidence="2 3">
    <name type="scientific">Sporocytophaga myxococcoides</name>
    <dbReference type="NCBI Taxonomy" id="153721"/>
    <lineage>
        <taxon>Bacteria</taxon>
        <taxon>Pseudomonadati</taxon>
        <taxon>Bacteroidota</taxon>
        <taxon>Cytophagia</taxon>
        <taxon>Cytophagales</taxon>
        <taxon>Cytophagaceae</taxon>
        <taxon>Sporocytophaga</taxon>
    </lineage>
</organism>
<name>A0A098LJK0_9BACT</name>
<evidence type="ECO:0000313" key="3">
    <source>
        <dbReference type="Proteomes" id="UP000030185"/>
    </source>
</evidence>
<dbReference type="EMBL" id="BBLT01000011">
    <property type="protein sequence ID" value="GAL87176.1"/>
    <property type="molecule type" value="Genomic_DNA"/>
</dbReference>
<dbReference type="AlphaFoldDB" id="A0A098LJK0"/>
<dbReference type="InterPro" id="IPR019219">
    <property type="entry name" value="DUF2130"/>
</dbReference>
<keyword evidence="1" id="KW-0175">Coiled coil</keyword>
<dbReference type="Proteomes" id="UP000030185">
    <property type="component" value="Unassembled WGS sequence"/>
</dbReference>
<keyword evidence="3" id="KW-1185">Reference proteome</keyword>
<dbReference type="RefSeq" id="WP_052430419.1">
    <property type="nucleotide sequence ID" value="NZ_BBLT01000011.1"/>
</dbReference>
<evidence type="ECO:0008006" key="4">
    <source>
        <dbReference type="Google" id="ProtNLM"/>
    </source>
</evidence>
<proteinExistence type="predicted"/>
<protein>
    <recommendedName>
        <fullName evidence="4">DUF2130 domain-containing protein</fullName>
    </recommendedName>
</protein>
<dbReference type="eggNOG" id="COG4487">
    <property type="taxonomic scope" value="Bacteria"/>
</dbReference>
<dbReference type="STRING" id="153721.MYP_4406"/>
<evidence type="ECO:0000313" key="2">
    <source>
        <dbReference type="EMBL" id="GAL87176.1"/>
    </source>
</evidence>
<reference evidence="2 3" key="1">
    <citation type="submission" date="2014-09" db="EMBL/GenBank/DDBJ databases">
        <title>Sporocytophaga myxococcoides PG-01 genome sequencing.</title>
        <authorList>
            <person name="Liu L."/>
            <person name="Gao P.J."/>
            <person name="Chen G.J."/>
            <person name="Wang L.S."/>
        </authorList>
    </citation>
    <scope>NUCLEOTIDE SEQUENCE [LARGE SCALE GENOMIC DNA]</scope>
    <source>
        <strain evidence="2 3">PG-01</strain>
    </source>
</reference>
<feature type="coiled-coil region" evidence="1">
    <location>
        <begin position="25"/>
        <end position="260"/>
    </location>
</feature>
<sequence>MENKITCPKCAHHFNVEEALASHIEEKLKQDFEKIQKQKEAELAEKENKLRAYQAKLLKEREDQEAQLKKTLILEKQKIEEQLKGKVKEDFEMQLKTMQEEIEERKKENRELKTKELDLLKKEKELKEKSDELELELEKKLLSKTKELEDQLKGKVKEDFELQLKNLQEEVEERKKENRELKTKELELLKKEKELNDQKEELELEMEKRFLNKAKDMEEDIRKRMDENNQLKIKEKDMQLDSLRKQIDEMKRKAEQGSMQLQGEAQEVVLEGMLREVFPFDLVEEVGKGVRGADVIQTVRNSSGKDCGKIIYESKRTKAFSDGWIEKLKGDLRGQKADLAVLVTETMPKDMEKFGLRDGVWVCSFNEVKGVAMILRDTLIKLTEVKLSQENKGDKMQMLYDYLTGNEFRQQMEAIVEGFSSMQEALAKEKLVTQKLWKEREKQLEKVLHNTVDMYGSIKGIAGKAVGDIKYLETPDLLEEGD</sequence>
<evidence type="ECO:0000256" key="1">
    <source>
        <dbReference type="SAM" id="Coils"/>
    </source>
</evidence>
<dbReference type="Pfam" id="PF09903">
    <property type="entry name" value="DUF2130"/>
    <property type="match status" value="1"/>
</dbReference>
<accession>A0A098LJK0</accession>
<gene>
    <name evidence="2" type="ORF">MYP_4406</name>
</gene>
<comment type="caution">
    <text evidence="2">The sequence shown here is derived from an EMBL/GenBank/DDBJ whole genome shotgun (WGS) entry which is preliminary data.</text>
</comment>